<organism evidence="7 8">
    <name type="scientific">Roseateles albus</name>
    <dbReference type="NCBI Taxonomy" id="2987525"/>
    <lineage>
        <taxon>Bacteria</taxon>
        <taxon>Pseudomonadati</taxon>
        <taxon>Pseudomonadota</taxon>
        <taxon>Betaproteobacteria</taxon>
        <taxon>Burkholderiales</taxon>
        <taxon>Sphaerotilaceae</taxon>
        <taxon>Roseateles</taxon>
    </lineage>
</organism>
<keyword evidence="3" id="KW-0255">Endonuclease</keyword>
<dbReference type="InterPro" id="IPR003154">
    <property type="entry name" value="S1/P1nuclease"/>
</dbReference>
<dbReference type="PANTHER" id="PTHR33146:SF26">
    <property type="entry name" value="ENDONUCLEASE 4"/>
    <property type="match status" value="1"/>
</dbReference>
<evidence type="ECO:0000313" key="8">
    <source>
        <dbReference type="Proteomes" id="UP001221189"/>
    </source>
</evidence>
<keyword evidence="4" id="KW-0378">Hydrolase</keyword>
<dbReference type="CDD" id="cd11010">
    <property type="entry name" value="S1-P1_nuclease"/>
    <property type="match status" value="1"/>
</dbReference>
<evidence type="ECO:0000313" key="7">
    <source>
        <dbReference type="EMBL" id="MDC8770030.1"/>
    </source>
</evidence>
<dbReference type="PANTHER" id="PTHR33146">
    <property type="entry name" value="ENDONUCLEASE 4"/>
    <property type="match status" value="1"/>
</dbReference>
<sequence>MHSKSAQAWGADGHRLIANLAEHKLNAGARAEVARLLALEPGSTLASVSTWADEHRSPQTGPWHYVNFPRDADCLYEPLRDCEGGACVVAAIQRQSSVLRSSAADDEARLKALKYVVHLVADVHQPLHAGFGDDRGGNSYQLQGFGRGTNLHALWDSGLILNRPGALAALQAQLSEAKPLKVEMSKSAGGAAQWASESCRIASAPDFYPDGHKVDQAYADAHEPQLLAQLQLAAQRLAEVLNENLGKKAEVRAAQL</sequence>
<dbReference type="Pfam" id="PF02265">
    <property type="entry name" value="S1-P1_nuclease"/>
    <property type="match status" value="1"/>
</dbReference>
<keyword evidence="8" id="KW-1185">Reference proteome</keyword>
<dbReference type="Proteomes" id="UP001221189">
    <property type="component" value="Unassembled WGS sequence"/>
</dbReference>
<evidence type="ECO:0000256" key="4">
    <source>
        <dbReference type="ARBA" id="ARBA00022801"/>
    </source>
</evidence>
<dbReference type="RefSeq" id="WP_273598523.1">
    <property type="nucleotide sequence ID" value="NZ_JAQQXT010000001.1"/>
</dbReference>
<evidence type="ECO:0000256" key="5">
    <source>
        <dbReference type="ARBA" id="ARBA00023157"/>
    </source>
</evidence>
<dbReference type="Gene3D" id="1.10.575.10">
    <property type="entry name" value="P1 Nuclease"/>
    <property type="match status" value="1"/>
</dbReference>
<comment type="caution">
    <text evidence="7">The sequence shown here is derived from an EMBL/GenBank/DDBJ whole genome shotgun (WGS) entry which is preliminary data.</text>
</comment>
<keyword evidence="5" id="KW-1015">Disulfide bond</keyword>
<evidence type="ECO:0000256" key="2">
    <source>
        <dbReference type="ARBA" id="ARBA00022723"/>
    </source>
</evidence>
<accession>A0ABT5K7V1</accession>
<name>A0ABT5K7V1_9BURK</name>
<dbReference type="InterPro" id="IPR008947">
    <property type="entry name" value="PLipase_C/P1_nuclease_dom_sf"/>
</dbReference>
<keyword evidence="6" id="KW-0325">Glycoprotein</keyword>
<protein>
    <submittedName>
        <fullName evidence="7">S1/P1 nuclease</fullName>
    </submittedName>
</protein>
<gene>
    <name evidence="7" type="ORF">PRZ03_00500</name>
</gene>
<keyword evidence="1" id="KW-0540">Nuclease</keyword>
<dbReference type="SUPFAM" id="SSF48537">
    <property type="entry name" value="Phospholipase C/P1 nuclease"/>
    <property type="match status" value="1"/>
</dbReference>
<dbReference type="EMBL" id="JAQQXT010000001">
    <property type="protein sequence ID" value="MDC8770030.1"/>
    <property type="molecule type" value="Genomic_DNA"/>
</dbReference>
<keyword evidence="2" id="KW-0479">Metal-binding</keyword>
<evidence type="ECO:0000256" key="6">
    <source>
        <dbReference type="ARBA" id="ARBA00023180"/>
    </source>
</evidence>
<evidence type="ECO:0000256" key="3">
    <source>
        <dbReference type="ARBA" id="ARBA00022759"/>
    </source>
</evidence>
<proteinExistence type="predicted"/>
<evidence type="ECO:0000256" key="1">
    <source>
        <dbReference type="ARBA" id="ARBA00022722"/>
    </source>
</evidence>
<reference evidence="7 8" key="1">
    <citation type="submission" date="2022-10" db="EMBL/GenBank/DDBJ databases">
        <title>Paucibacter sp. hw1 Genome sequencing.</title>
        <authorList>
            <person name="Park S."/>
        </authorList>
    </citation>
    <scope>NUCLEOTIDE SEQUENCE [LARGE SCALE GENOMIC DNA]</scope>
    <source>
        <strain evidence="8">hw1</strain>
    </source>
</reference>